<dbReference type="EMBL" id="CAADEY010000067">
    <property type="protein sequence ID" value="VFJ58740.1"/>
    <property type="molecule type" value="Genomic_DNA"/>
</dbReference>
<proteinExistence type="predicted"/>
<sequence>MEGRAPGIRISSRIRGIVLLIGALSLFGCAALSPSQTQRQASGGAGSDSAEEAVRSPGAAPSEIAAVGRVNHVVLVWLKESGNPSHRRKIIAASRNLREIPGVLGVRAGEVVPSRRGIVDDSFDVGISITFASVRGMTEYIHHPRHARAVREVFRPLAARILIYDFVE</sequence>
<dbReference type="PROSITE" id="PS51257">
    <property type="entry name" value="PROKAR_LIPOPROTEIN"/>
    <property type="match status" value="1"/>
</dbReference>
<dbReference type="SUPFAM" id="SSF54909">
    <property type="entry name" value="Dimeric alpha+beta barrel"/>
    <property type="match status" value="1"/>
</dbReference>
<dbReference type="AlphaFoldDB" id="A0A450SXG2"/>
<dbReference type="PROSITE" id="PS51502">
    <property type="entry name" value="S_R_A_B_BARREL"/>
    <property type="match status" value="1"/>
</dbReference>
<dbReference type="PANTHER" id="PTHR33178:SF10">
    <property type="entry name" value="STRESS-RESPONSE A_B BARREL DOMAIN-CONTAINING PROTEIN"/>
    <property type="match status" value="1"/>
</dbReference>
<dbReference type="InterPro" id="IPR044662">
    <property type="entry name" value="HS1/DABB1-like"/>
</dbReference>
<name>A0A450SXG2_9GAMM</name>
<reference evidence="4" key="1">
    <citation type="submission" date="2019-02" db="EMBL/GenBank/DDBJ databases">
        <authorList>
            <person name="Gruber-Vodicka R. H."/>
            <person name="Seah K. B. B."/>
        </authorList>
    </citation>
    <scope>NUCLEOTIDE SEQUENCE</scope>
    <source>
        <strain evidence="4">BECK_DK161</strain>
        <strain evidence="3">BECK_DK47</strain>
    </source>
</reference>
<gene>
    <name evidence="3" type="ORF">BECKDK2373B_GA0170837_100565</name>
    <name evidence="4" type="ORF">BECKDK2373C_GA0170839_106722</name>
</gene>
<accession>A0A450SXG2</accession>
<dbReference type="Gene3D" id="3.30.70.100">
    <property type="match status" value="1"/>
</dbReference>
<dbReference type="InterPro" id="IPR011008">
    <property type="entry name" value="Dimeric_a/b-barrel"/>
</dbReference>
<organism evidence="4">
    <name type="scientific">Candidatus Kentrum sp. DK</name>
    <dbReference type="NCBI Taxonomy" id="2126562"/>
    <lineage>
        <taxon>Bacteria</taxon>
        <taxon>Pseudomonadati</taxon>
        <taxon>Pseudomonadota</taxon>
        <taxon>Gammaproteobacteria</taxon>
        <taxon>Candidatus Kentrum</taxon>
    </lineage>
</organism>
<dbReference type="EMBL" id="CAADEX010000005">
    <property type="protein sequence ID" value="VFJ43430.1"/>
    <property type="molecule type" value="Genomic_DNA"/>
</dbReference>
<dbReference type="SMART" id="SM00886">
    <property type="entry name" value="Dabb"/>
    <property type="match status" value="1"/>
</dbReference>
<evidence type="ECO:0000259" key="2">
    <source>
        <dbReference type="PROSITE" id="PS51502"/>
    </source>
</evidence>
<evidence type="ECO:0000313" key="3">
    <source>
        <dbReference type="EMBL" id="VFJ43430.1"/>
    </source>
</evidence>
<feature type="domain" description="Stress-response A/B barrel" evidence="2">
    <location>
        <begin position="70"/>
        <end position="166"/>
    </location>
</feature>
<dbReference type="PANTHER" id="PTHR33178">
    <property type="match status" value="1"/>
</dbReference>
<dbReference type="Pfam" id="PF07876">
    <property type="entry name" value="Dabb"/>
    <property type="match status" value="1"/>
</dbReference>
<evidence type="ECO:0000313" key="4">
    <source>
        <dbReference type="EMBL" id="VFJ58740.1"/>
    </source>
</evidence>
<dbReference type="InterPro" id="IPR013097">
    <property type="entry name" value="Dabb"/>
</dbReference>
<evidence type="ECO:0000256" key="1">
    <source>
        <dbReference type="ARBA" id="ARBA00011738"/>
    </source>
</evidence>
<protein>
    <submittedName>
        <fullName evidence="4">Stress responsive A/B Barrel Domain</fullName>
    </submittedName>
</protein>
<comment type="subunit">
    <text evidence="1">Homodimer.</text>
</comment>